<keyword evidence="6" id="KW-1185">Reference proteome</keyword>
<dbReference type="PROSITE" id="PS50294">
    <property type="entry name" value="WD_REPEATS_REGION"/>
    <property type="match status" value="4"/>
</dbReference>
<evidence type="ECO:0000256" key="3">
    <source>
        <dbReference type="PROSITE-ProRule" id="PRU00221"/>
    </source>
</evidence>
<feature type="repeat" description="WD" evidence="3">
    <location>
        <begin position="403"/>
        <end position="425"/>
    </location>
</feature>
<keyword evidence="1 3" id="KW-0853">WD repeat</keyword>
<feature type="compositionally biased region" description="Acidic residues" evidence="4">
    <location>
        <begin position="140"/>
        <end position="149"/>
    </location>
</feature>
<dbReference type="AlphaFoldDB" id="A0A642V3M9"/>
<evidence type="ECO:0000256" key="4">
    <source>
        <dbReference type="SAM" id="MobiDB-lite"/>
    </source>
</evidence>
<sequence>MVKSAFDKKEIQYQAVTNIPEELLRNIPPAGDSTQFSLFQGFEASASDLTEEDARKLLTDGTTGLTRRELQKDQEKIVHRLDLLEIRKDLAATEIREIDQRIQHLQGMRKIVFDRVAKLEQEEFELERGLRQVLERLQDTENDEDEEDLSNTTASSENTAIAGEEGPSALSGILNSAASSSSLRDQPPKKNNRRRRRSSNKSRRKTMPTLQQFYTPGKEIRTIDGHSDAVTAMDFDIPFGTLVSCSLDDTVRVWDLSRGEQYGQLADHKASVKCVQMEDNMVVTGSADASLKLWDLSRLDEDQNEGDDEWEGPLVDTFDAHLGEVTALHFHRNTLVSGSADKTIRQWDLQTGKCLQTLDVLWAAAQNPATPQFTEDAKWRRQSTMVGSNADFVGALQSFDAALATGTADGVVRLWDLRSGQVHRSLIGHTGAVTCLQFDEHHLATGSLDRSIRIWDLRTGTIFDAFAYDSPITALHFDARRVVSANTENTVKIYDREIEKHWSCGPGETDPNNASIINTVRYKEGYLVEGREDGHIGVWAC</sequence>
<dbReference type="PANTHER" id="PTHR22847">
    <property type="entry name" value="WD40 REPEAT PROTEIN"/>
    <property type="match status" value="1"/>
</dbReference>
<gene>
    <name evidence="5" type="ORF">TRICI_003998</name>
</gene>
<protein>
    <recommendedName>
        <fullName evidence="7">Mitochondrial division protein 1</fullName>
    </recommendedName>
</protein>
<dbReference type="Pfam" id="PF00400">
    <property type="entry name" value="WD40"/>
    <property type="match status" value="4"/>
</dbReference>
<dbReference type="PRINTS" id="PR00320">
    <property type="entry name" value="GPROTEINBRPT"/>
</dbReference>
<dbReference type="SUPFAM" id="SSF50978">
    <property type="entry name" value="WD40 repeat-like"/>
    <property type="match status" value="1"/>
</dbReference>
<dbReference type="EMBL" id="SWFS01000296">
    <property type="protein sequence ID" value="KAA8910987.1"/>
    <property type="molecule type" value="Genomic_DNA"/>
</dbReference>
<evidence type="ECO:0008006" key="7">
    <source>
        <dbReference type="Google" id="ProtNLM"/>
    </source>
</evidence>
<dbReference type="Proteomes" id="UP000761534">
    <property type="component" value="Unassembled WGS sequence"/>
</dbReference>
<evidence type="ECO:0000313" key="5">
    <source>
        <dbReference type="EMBL" id="KAA8910987.1"/>
    </source>
</evidence>
<dbReference type="InterPro" id="IPR020472">
    <property type="entry name" value="WD40_PAC1"/>
</dbReference>
<organism evidence="5 6">
    <name type="scientific">Trichomonascus ciferrii</name>
    <dbReference type="NCBI Taxonomy" id="44093"/>
    <lineage>
        <taxon>Eukaryota</taxon>
        <taxon>Fungi</taxon>
        <taxon>Dikarya</taxon>
        <taxon>Ascomycota</taxon>
        <taxon>Saccharomycotina</taxon>
        <taxon>Dipodascomycetes</taxon>
        <taxon>Dipodascales</taxon>
        <taxon>Trichomonascaceae</taxon>
        <taxon>Trichomonascus</taxon>
        <taxon>Trichomonascus ciferrii complex</taxon>
    </lineage>
</organism>
<dbReference type="GO" id="GO:1990234">
    <property type="term" value="C:transferase complex"/>
    <property type="evidence" value="ECO:0007669"/>
    <property type="project" value="UniProtKB-ARBA"/>
</dbReference>
<dbReference type="PROSITE" id="PS50082">
    <property type="entry name" value="WD_REPEATS_2"/>
    <property type="match status" value="5"/>
</dbReference>
<dbReference type="InterPro" id="IPR019775">
    <property type="entry name" value="WD40_repeat_CS"/>
</dbReference>
<keyword evidence="2" id="KW-0677">Repeat</keyword>
<evidence type="ECO:0000256" key="2">
    <source>
        <dbReference type="ARBA" id="ARBA00022737"/>
    </source>
</evidence>
<evidence type="ECO:0000313" key="6">
    <source>
        <dbReference type="Proteomes" id="UP000761534"/>
    </source>
</evidence>
<dbReference type="InterPro" id="IPR036322">
    <property type="entry name" value="WD40_repeat_dom_sf"/>
</dbReference>
<dbReference type="OrthoDB" id="496at2759"/>
<name>A0A642V3M9_9ASCO</name>
<evidence type="ECO:0000256" key="1">
    <source>
        <dbReference type="ARBA" id="ARBA00022574"/>
    </source>
</evidence>
<feature type="compositionally biased region" description="Low complexity" evidence="4">
    <location>
        <begin position="168"/>
        <end position="183"/>
    </location>
</feature>
<feature type="repeat" description="WD" evidence="3">
    <location>
        <begin position="265"/>
        <end position="304"/>
    </location>
</feature>
<accession>A0A642V3M9</accession>
<dbReference type="PANTHER" id="PTHR22847:SF637">
    <property type="entry name" value="WD REPEAT DOMAIN 5B"/>
    <property type="match status" value="1"/>
</dbReference>
<feature type="repeat" description="WD" evidence="3">
    <location>
        <begin position="426"/>
        <end position="465"/>
    </location>
</feature>
<dbReference type="InterPro" id="IPR001680">
    <property type="entry name" value="WD40_rpt"/>
</dbReference>
<dbReference type="SMART" id="SM00320">
    <property type="entry name" value="WD40"/>
    <property type="match status" value="6"/>
</dbReference>
<dbReference type="Gene3D" id="2.130.10.10">
    <property type="entry name" value="YVTN repeat-like/Quinoprotein amine dehydrogenase"/>
    <property type="match status" value="2"/>
</dbReference>
<feature type="compositionally biased region" description="Basic residues" evidence="4">
    <location>
        <begin position="190"/>
        <end position="206"/>
    </location>
</feature>
<dbReference type="PROSITE" id="PS00678">
    <property type="entry name" value="WD_REPEATS_1"/>
    <property type="match status" value="4"/>
</dbReference>
<dbReference type="CDD" id="cd00200">
    <property type="entry name" value="WD40"/>
    <property type="match status" value="1"/>
</dbReference>
<feature type="compositionally biased region" description="Polar residues" evidence="4">
    <location>
        <begin position="150"/>
        <end position="159"/>
    </location>
</feature>
<feature type="region of interest" description="Disordered" evidence="4">
    <location>
        <begin position="136"/>
        <end position="210"/>
    </location>
</feature>
<feature type="repeat" description="WD" evidence="3">
    <location>
        <begin position="223"/>
        <end position="264"/>
    </location>
</feature>
<dbReference type="Gene3D" id="6.10.280.220">
    <property type="match status" value="1"/>
</dbReference>
<feature type="repeat" description="WD" evidence="3">
    <location>
        <begin position="318"/>
        <end position="357"/>
    </location>
</feature>
<proteinExistence type="predicted"/>
<dbReference type="InterPro" id="IPR015943">
    <property type="entry name" value="WD40/YVTN_repeat-like_dom_sf"/>
</dbReference>
<reference evidence="5" key="1">
    <citation type="journal article" date="2019" name="G3 (Bethesda)">
        <title>Genome Assemblies of Two Rare Opportunistic Yeast Pathogens: Diutina rugosa (syn. Candida rugosa) and Trichomonascus ciferrii (syn. Candida ciferrii).</title>
        <authorList>
            <person name="Mixao V."/>
            <person name="Saus E."/>
            <person name="Hansen A.P."/>
            <person name="Lass-Florl C."/>
            <person name="Gabaldon T."/>
        </authorList>
    </citation>
    <scope>NUCLEOTIDE SEQUENCE</scope>
    <source>
        <strain evidence="5">CBS 4856</strain>
    </source>
</reference>
<comment type="caution">
    <text evidence="5">The sequence shown here is derived from an EMBL/GenBank/DDBJ whole genome shotgun (WGS) entry which is preliminary data.</text>
</comment>
<dbReference type="CDD" id="cd22881">
    <property type="entry name" value="Mdv1_N"/>
    <property type="match status" value="1"/>
</dbReference>
<dbReference type="VEuPathDB" id="FungiDB:TRICI_003998"/>